<comment type="caution">
    <text evidence="1">The sequence shown here is derived from an EMBL/GenBank/DDBJ whole genome shotgun (WGS) entry which is preliminary data.</text>
</comment>
<proteinExistence type="predicted"/>
<keyword evidence="2" id="KW-1185">Reference proteome</keyword>
<organism evidence="1 2">
    <name type="scientific">Albibacterium profundi</name>
    <dbReference type="NCBI Taxonomy" id="3134906"/>
    <lineage>
        <taxon>Bacteria</taxon>
        <taxon>Pseudomonadati</taxon>
        <taxon>Bacteroidota</taxon>
        <taxon>Sphingobacteriia</taxon>
        <taxon>Sphingobacteriales</taxon>
        <taxon>Sphingobacteriaceae</taxon>
        <taxon>Albibacterium</taxon>
    </lineage>
</organism>
<evidence type="ECO:0000313" key="2">
    <source>
        <dbReference type="Proteomes" id="UP001580928"/>
    </source>
</evidence>
<dbReference type="Proteomes" id="UP001580928">
    <property type="component" value="Unassembled WGS sequence"/>
</dbReference>
<accession>A0ABV5CGP3</accession>
<gene>
    <name evidence="1" type="ORF">WKR92_12960</name>
</gene>
<dbReference type="RefSeq" id="WP_375558265.1">
    <property type="nucleotide sequence ID" value="NZ_JBBVGT010000003.1"/>
</dbReference>
<reference evidence="1 2" key="1">
    <citation type="submission" date="2024-04" db="EMBL/GenBank/DDBJ databases">
        <title>Albibacterium profundi sp. nov., isolated from sediment of the Challenger Deep of Mariana Trench.</title>
        <authorList>
            <person name="Wang Y."/>
        </authorList>
    </citation>
    <scope>NUCLEOTIDE SEQUENCE [LARGE SCALE GENOMIC DNA]</scope>
    <source>
        <strain evidence="1 2">RHL897</strain>
    </source>
</reference>
<protein>
    <recommendedName>
        <fullName evidence="3">HEAT repeat domain-containing protein</fullName>
    </recommendedName>
</protein>
<evidence type="ECO:0008006" key="3">
    <source>
        <dbReference type="Google" id="ProtNLM"/>
    </source>
</evidence>
<sequence length="185" mass="21713">MSKEETKALKQRLSSRIHMTDIRSIIHYVQGSDERKQELYALLFDTDEKVVAYYAGWVMSHFPKKENEWLFDKQDELIDLAMDCRYDGLRRQVLTILYRQPMRRSERVDFLDFCMEAMFSSRQPLAVQSLGIKIAYEICRLIPELNQELKAALDLVDEEELSPAIRAAKRNVLKAMKTGKSLQNF</sequence>
<evidence type="ECO:0000313" key="1">
    <source>
        <dbReference type="EMBL" id="MFB5946736.1"/>
    </source>
</evidence>
<name>A0ABV5CGP3_9SPHI</name>
<dbReference type="EMBL" id="JBBVGT010000003">
    <property type="protein sequence ID" value="MFB5946736.1"/>
    <property type="molecule type" value="Genomic_DNA"/>
</dbReference>